<dbReference type="AlphaFoldDB" id="A0A2H8TLU9"/>
<dbReference type="InterPro" id="IPR012337">
    <property type="entry name" value="RNaseH-like_sf"/>
</dbReference>
<dbReference type="Gene3D" id="3.30.420.10">
    <property type="entry name" value="Ribonuclease H-like superfamily/Ribonuclease H"/>
    <property type="match status" value="2"/>
</dbReference>
<dbReference type="GO" id="GO:0003723">
    <property type="term" value="F:RNA binding"/>
    <property type="evidence" value="ECO:0007669"/>
    <property type="project" value="TreeGrafter"/>
</dbReference>
<feature type="transmembrane region" description="Helical" evidence="2">
    <location>
        <begin position="514"/>
        <end position="533"/>
    </location>
</feature>
<sequence>MCEITCENFYSELPTIEDAIKKSAFISLDMEFSKLYDNASRPFSLFDTTEERYKKLRQQVSDITCIQLGIAIYIYDVDNKTFNMSTYTFYTYPQTFYKSDSIVNFQTSCVEFLCKYNFDFNKLFHSRVPYLTNEQELKIKSEMLDELFFDKYFETNLKFRSIEEELMKILKIVSEWYNLADYGEQTFLEINGCNEPAYIILMQYYLLKKLKFIIIDENQLGLNITKIKGDTNSETLNNTIYENLKLSLLNKMMGIKYLIKLISKLKKPIIGHNCALDILILSNQFFTPLPENFKDFQNFVSDNFGPIYDTKLLCKEVKRIVSKNDLWMGSSLSEIYSFLKDGDGEKYSNIISIQLTGIEEPPNMKLHHAGWDAYYTGYCFVKMIHIIKSFSCKTEKTNLRYTLTELFKSIEFSKNKLFTSRSISNILDLEADEHHHQTNHLIIQNKGTLYKALDLKKLKQDLQQISHFDIKLLSNYTALVAFPFVHSRIIYKLNTNYNVENYSIYQKKKRNKQIICFSCLAIITTCITIIKYVKK</sequence>
<dbReference type="PANTHER" id="PTHR15092">
    <property type="entry name" value="POLY A -SPECIFIC RIBONUCLEASE/TARGET OF EGR1, MEMBER 1"/>
    <property type="match status" value="1"/>
</dbReference>
<dbReference type="GO" id="GO:1990431">
    <property type="term" value="P:priRNA 3'-end processing"/>
    <property type="evidence" value="ECO:0007669"/>
    <property type="project" value="TreeGrafter"/>
</dbReference>
<keyword evidence="2" id="KW-0472">Membrane</keyword>
<dbReference type="SUPFAM" id="SSF53098">
    <property type="entry name" value="Ribonuclease H-like"/>
    <property type="match status" value="1"/>
</dbReference>
<evidence type="ECO:0000313" key="3">
    <source>
        <dbReference type="EMBL" id="MBW15137.1"/>
    </source>
</evidence>
<dbReference type="Pfam" id="PF04857">
    <property type="entry name" value="CAF1"/>
    <property type="match status" value="1"/>
</dbReference>
<organism evidence="3">
    <name type="scientific">Melanaphis sacchari</name>
    <dbReference type="NCBI Taxonomy" id="742174"/>
    <lineage>
        <taxon>Eukaryota</taxon>
        <taxon>Metazoa</taxon>
        <taxon>Ecdysozoa</taxon>
        <taxon>Arthropoda</taxon>
        <taxon>Hexapoda</taxon>
        <taxon>Insecta</taxon>
        <taxon>Pterygota</taxon>
        <taxon>Neoptera</taxon>
        <taxon>Paraneoptera</taxon>
        <taxon>Hemiptera</taxon>
        <taxon>Sternorrhyncha</taxon>
        <taxon>Aphidomorpha</taxon>
        <taxon>Aphidoidea</taxon>
        <taxon>Aphididae</taxon>
        <taxon>Aphidini</taxon>
        <taxon>Melanaphis</taxon>
    </lineage>
</organism>
<dbReference type="GO" id="GO:0000175">
    <property type="term" value="F:3'-5'-RNA exonuclease activity"/>
    <property type="evidence" value="ECO:0007669"/>
    <property type="project" value="TreeGrafter"/>
</dbReference>
<dbReference type="GO" id="GO:1990432">
    <property type="term" value="P:siRNA 3'-end processing"/>
    <property type="evidence" value="ECO:0007669"/>
    <property type="project" value="TreeGrafter"/>
</dbReference>
<accession>A0A2H8TLU9</accession>
<dbReference type="EMBL" id="GFXV01003332">
    <property type="protein sequence ID" value="MBW15137.1"/>
    <property type="molecule type" value="Transcribed_RNA"/>
</dbReference>
<protein>
    <submittedName>
        <fullName evidence="3">Poly(A)-specific ribonuclease PARN</fullName>
    </submittedName>
</protein>
<proteinExistence type="inferred from homology"/>
<comment type="similarity">
    <text evidence="1">Belongs to the CAF1 family.</text>
</comment>
<dbReference type="InterPro" id="IPR036397">
    <property type="entry name" value="RNaseH_sf"/>
</dbReference>
<dbReference type="InterPro" id="IPR006941">
    <property type="entry name" value="RNase_CAF1"/>
</dbReference>
<gene>
    <name evidence="3" type="primary">PARN_0</name>
</gene>
<dbReference type="GO" id="GO:0005634">
    <property type="term" value="C:nucleus"/>
    <property type="evidence" value="ECO:0007669"/>
    <property type="project" value="TreeGrafter"/>
</dbReference>
<dbReference type="GO" id="GO:0000289">
    <property type="term" value="P:nuclear-transcribed mRNA poly(A) tail shortening"/>
    <property type="evidence" value="ECO:0007669"/>
    <property type="project" value="TreeGrafter"/>
</dbReference>
<dbReference type="InterPro" id="IPR051181">
    <property type="entry name" value="CAF1_poly(A)_ribonucleases"/>
</dbReference>
<reference evidence="3" key="1">
    <citation type="submission" date="2017-10" db="EMBL/GenBank/DDBJ databases">
        <title>Transcriptome Assembly of Sugarcane Aphid Adults.</title>
        <authorList>
            <person name="Scully E.D."/>
            <person name="Palmer N.A."/>
            <person name="Geib S.M."/>
            <person name="Sarath G."/>
            <person name="Sattler S.E."/>
        </authorList>
    </citation>
    <scope>NUCLEOTIDE SEQUENCE</scope>
    <source>
        <tissue evidence="3">Whole body</tissue>
    </source>
</reference>
<keyword evidence="2" id="KW-0812">Transmembrane</keyword>
<dbReference type="PANTHER" id="PTHR15092:SF22">
    <property type="entry name" value="POLY(A)-SPECIFIC RIBONUCLEASE PNLDC1"/>
    <property type="match status" value="1"/>
</dbReference>
<evidence type="ECO:0000256" key="1">
    <source>
        <dbReference type="ARBA" id="ARBA00008372"/>
    </source>
</evidence>
<evidence type="ECO:0000256" key="2">
    <source>
        <dbReference type="SAM" id="Phobius"/>
    </source>
</evidence>
<keyword evidence="2" id="KW-1133">Transmembrane helix</keyword>
<name>A0A2H8TLU9_9HEMI</name>
<dbReference type="OrthoDB" id="414075at2759"/>